<evidence type="ECO:0000313" key="3">
    <source>
        <dbReference type="EMBL" id="KAJ2894092.1"/>
    </source>
</evidence>
<proteinExistence type="predicted"/>
<gene>
    <name evidence="3" type="ORF">MKZ38_007931</name>
</gene>
<accession>A0AAD5WN09</accession>
<feature type="region of interest" description="Disordered" evidence="1">
    <location>
        <begin position="193"/>
        <end position="247"/>
    </location>
</feature>
<dbReference type="PROSITE" id="PS00213">
    <property type="entry name" value="LIPOCALIN"/>
    <property type="match status" value="1"/>
</dbReference>
<protein>
    <recommendedName>
        <fullName evidence="2">MULE transposase domain-containing protein</fullName>
    </recommendedName>
</protein>
<dbReference type="EMBL" id="JAKWBI020000529">
    <property type="protein sequence ID" value="KAJ2894092.1"/>
    <property type="molecule type" value="Genomic_DNA"/>
</dbReference>
<feature type="domain" description="MULE transposase" evidence="2">
    <location>
        <begin position="1"/>
        <end position="78"/>
    </location>
</feature>
<evidence type="ECO:0000256" key="1">
    <source>
        <dbReference type="SAM" id="MobiDB-lite"/>
    </source>
</evidence>
<dbReference type="PANTHER" id="PTHR31569:SF4">
    <property type="entry name" value="SWIM-TYPE DOMAIN-CONTAINING PROTEIN"/>
    <property type="match status" value="1"/>
</dbReference>
<dbReference type="Proteomes" id="UP001201980">
    <property type="component" value="Unassembled WGS sequence"/>
</dbReference>
<dbReference type="InterPro" id="IPR018289">
    <property type="entry name" value="MULE_transposase_dom"/>
</dbReference>
<dbReference type="PANTHER" id="PTHR31569">
    <property type="entry name" value="SWIM-TYPE DOMAIN-CONTAINING PROTEIN"/>
    <property type="match status" value="1"/>
</dbReference>
<sequence>MPLLDMVGVDSCQRSFCIAFAFLSGESEEDYSWALQHLRSLYEHELPSVILTDRCLAAMNAVATPTSAALLCLWHVNKAVLQHCQPAFGLKGGQLIERPEDKAWDEFYGFWHSMVASTNEEVFEERLAKFKLRYAAKREPSGFEIVQAVKRAPSKCGKCHQVGHILTSNACPLKYSKLQATSSLAPNTALRTLVDPTKDSSPSVQVQAKPTTSENVLPPKPTPSPAVSMPTRDKSTPSLPPTTVESPGPFSPEAIYARYVAARSAWYAAQPAGSAQTDQEYRKAMKLPLKYSKASYKWCLDFKNMGKFCRTGKIIRPWTSEEVMTYLDWSNAEDARVEEVVRKDVEANGFRTRSKGPGYLWAQVERDIEEQNRLLIVEETMRVSSASNWVEGQRGATLSMNGRPGAPGYLGARAPMYPSPSRSSVRQTELHFGQNKKNKHHQTEQYPGTCGPATKGGFLVSSSARYRQPSLQAFDTLWTKMNQTTFPDDALPPEGTYESRESLLAAINSWAKPRGYAFTTGKSSKIPNGRVKVVFACDQNKLPPSTSIDRIRGTSSRRTGCKFSILAKQSLKGNSWVLSHRPDKECALHNHPPSEAASTHPAHRKLQERDITMISRLTTAGAAPRDMRTYLNNNSDTLATQRDIYIQGLRSL</sequence>
<dbReference type="InterPro" id="IPR022272">
    <property type="entry name" value="Lipocalin_CS"/>
</dbReference>
<evidence type="ECO:0000313" key="4">
    <source>
        <dbReference type="Proteomes" id="UP001201980"/>
    </source>
</evidence>
<dbReference type="AlphaFoldDB" id="A0AAD5WN09"/>
<feature type="compositionally biased region" description="Polar residues" evidence="1">
    <location>
        <begin position="199"/>
        <end position="215"/>
    </location>
</feature>
<reference evidence="3" key="1">
    <citation type="submission" date="2022-07" db="EMBL/GenBank/DDBJ databases">
        <title>Draft genome sequence of Zalerion maritima ATCC 34329, a (micro)plastics degrading marine fungus.</title>
        <authorList>
            <person name="Paco A."/>
            <person name="Goncalves M.F.M."/>
            <person name="Rocha-Santos T.A.P."/>
            <person name="Alves A."/>
        </authorList>
    </citation>
    <scope>NUCLEOTIDE SEQUENCE</scope>
    <source>
        <strain evidence="3">ATCC 34329</strain>
    </source>
</reference>
<name>A0AAD5WN09_9PEZI</name>
<dbReference type="Pfam" id="PF10551">
    <property type="entry name" value="MULE"/>
    <property type="match status" value="1"/>
</dbReference>
<comment type="caution">
    <text evidence="3">The sequence shown here is derived from an EMBL/GenBank/DDBJ whole genome shotgun (WGS) entry which is preliminary data.</text>
</comment>
<evidence type="ECO:0000259" key="2">
    <source>
        <dbReference type="Pfam" id="PF10551"/>
    </source>
</evidence>
<keyword evidence="4" id="KW-1185">Reference proteome</keyword>
<dbReference type="InterPro" id="IPR052579">
    <property type="entry name" value="Zinc_finger_SWIM"/>
</dbReference>
<organism evidence="3 4">
    <name type="scientific">Zalerion maritima</name>
    <dbReference type="NCBI Taxonomy" id="339359"/>
    <lineage>
        <taxon>Eukaryota</taxon>
        <taxon>Fungi</taxon>
        <taxon>Dikarya</taxon>
        <taxon>Ascomycota</taxon>
        <taxon>Pezizomycotina</taxon>
        <taxon>Sordariomycetes</taxon>
        <taxon>Lulworthiomycetidae</taxon>
        <taxon>Lulworthiales</taxon>
        <taxon>Lulworthiaceae</taxon>
        <taxon>Zalerion</taxon>
    </lineage>
</organism>